<gene>
    <name evidence="1" type="ORF">PAT01_30110</name>
</gene>
<proteinExistence type="predicted"/>
<sequence length="172" mass="19781">MVSPNPEDIYSLIGFALTYIQSVEKNISFITTFVLQDEEDLTIEKLNSIESKERKKALGYFIGKLKSRVDLAPALESLLADFLKNRNDFIHNQDKIEGWDLDTEEGIAKAKVFTVTLWRQAARINEILVALMLRWQEQTGIYPPGARNDEPLIKEIDEKFGPYINVLFKEKT</sequence>
<keyword evidence="2" id="KW-1185">Reference proteome</keyword>
<dbReference type="Proteomes" id="UP000321189">
    <property type="component" value="Unassembled WGS sequence"/>
</dbReference>
<evidence type="ECO:0000313" key="2">
    <source>
        <dbReference type="Proteomes" id="UP000321189"/>
    </source>
</evidence>
<organism evidence="1 2">
    <name type="scientific">Pseudoalteromonas atlantica</name>
    <name type="common">Alteromonas atlantica</name>
    <dbReference type="NCBI Taxonomy" id="288"/>
    <lineage>
        <taxon>Bacteria</taxon>
        <taxon>Pseudomonadati</taxon>
        <taxon>Pseudomonadota</taxon>
        <taxon>Gammaproteobacteria</taxon>
        <taxon>Alteromonadales</taxon>
        <taxon>Pseudoalteromonadaceae</taxon>
        <taxon>Pseudoalteromonas</taxon>
    </lineage>
</organism>
<reference evidence="1 2" key="1">
    <citation type="submission" date="2019-07" db="EMBL/GenBank/DDBJ databases">
        <title>Whole genome shotgun sequence of Pseudoalteromonas atlantica NBRC 103033.</title>
        <authorList>
            <person name="Hosoyama A."/>
            <person name="Uohara A."/>
            <person name="Ohji S."/>
            <person name="Ichikawa N."/>
        </authorList>
    </citation>
    <scope>NUCLEOTIDE SEQUENCE [LARGE SCALE GENOMIC DNA]</scope>
    <source>
        <strain evidence="1 2">NBRC 103033</strain>
    </source>
</reference>
<evidence type="ECO:0000313" key="1">
    <source>
        <dbReference type="EMBL" id="GEK77707.1"/>
    </source>
</evidence>
<accession>A0ABQ0UGY1</accession>
<protein>
    <recommendedName>
        <fullName evidence="3">Apea-like HEPN domain-containing protein</fullName>
    </recommendedName>
</protein>
<evidence type="ECO:0008006" key="3">
    <source>
        <dbReference type="Google" id="ProtNLM"/>
    </source>
</evidence>
<dbReference type="EMBL" id="BJUT01000042">
    <property type="protein sequence ID" value="GEK77707.1"/>
    <property type="molecule type" value="Genomic_DNA"/>
</dbReference>
<comment type="caution">
    <text evidence="1">The sequence shown here is derived from an EMBL/GenBank/DDBJ whole genome shotgun (WGS) entry which is preliminary data.</text>
</comment>
<dbReference type="RefSeq" id="WP_064386349.1">
    <property type="nucleotide sequence ID" value="NZ_BJUT01000042.1"/>
</dbReference>
<name>A0ABQ0UGY1_PSEAF</name>